<dbReference type="OMA" id="RICGWAV"/>
<feature type="region of interest" description="Disordered" evidence="6">
    <location>
        <begin position="242"/>
        <end position="297"/>
    </location>
</feature>
<keyword evidence="5" id="KW-0325">Glycoprotein</keyword>
<reference evidence="9" key="1">
    <citation type="journal article" date="2013" name="Nature">
        <title>The genomes of four tapeworm species reveal adaptations to parasitism.</title>
        <authorList>
            <person name="Tsai I.J."/>
            <person name="Zarowiecki M."/>
            <person name="Holroyd N."/>
            <person name="Garciarrubio A."/>
            <person name="Sanchez-Flores A."/>
            <person name="Brooks K.L."/>
            <person name="Tracey A."/>
            <person name="Bobes R.J."/>
            <person name="Fragoso G."/>
            <person name="Sciutto E."/>
            <person name="Aslett M."/>
            <person name="Beasley H."/>
            <person name="Bennett H.M."/>
            <person name="Cai J."/>
            <person name="Camicia F."/>
            <person name="Clark R."/>
            <person name="Cucher M."/>
            <person name="De Silva N."/>
            <person name="Day T.A."/>
            <person name="Deplazes P."/>
            <person name="Estrada K."/>
            <person name="Fernandez C."/>
            <person name="Holland P.W."/>
            <person name="Hou J."/>
            <person name="Hu S."/>
            <person name="Huckvale T."/>
            <person name="Hung S.S."/>
            <person name="Kamenetzky L."/>
            <person name="Keane J.A."/>
            <person name="Kiss F."/>
            <person name="Koziol U."/>
            <person name="Lambert O."/>
            <person name="Liu K."/>
            <person name="Luo X."/>
            <person name="Luo Y."/>
            <person name="Macchiaroli N."/>
            <person name="Nichol S."/>
            <person name="Paps J."/>
            <person name="Parkinson J."/>
            <person name="Pouchkina-Stantcheva N."/>
            <person name="Riddiford N."/>
            <person name="Rosenzvit M."/>
            <person name="Salinas G."/>
            <person name="Wasmuth J.D."/>
            <person name="Zamanian M."/>
            <person name="Zheng Y."/>
            <person name="Cai X."/>
            <person name="Soberon X."/>
            <person name="Olson P.D."/>
            <person name="Laclette J.P."/>
            <person name="Brehm K."/>
            <person name="Berriman M."/>
            <person name="Garciarrubio A."/>
            <person name="Bobes R.J."/>
            <person name="Fragoso G."/>
            <person name="Sanchez-Flores A."/>
            <person name="Estrada K."/>
            <person name="Cevallos M.A."/>
            <person name="Morett E."/>
            <person name="Gonzalez V."/>
            <person name="Portillo T."/>
            <person name="Ochoa-Leyva A."/>
            <person name="Jose M.V."/>
            <person name="Sciutto E."/>
            <person name="Landa A."/>
            <person name="Jimenez L."/>
            <person name="Valdes V."/>
            <person name="Carrero J.C."/>
            <person name="Larralde C."/>
            <person name="Morales-Montor J."/>
            <person name="Limon-Lason J."/>
            <person name="Soberon X."/>
            <person name="Laclette J.P."/>
        </authorList>
    </citation>
    <scope>NUCLEOTIDE SEQUENCE [LARGE SCALE GENOMIC DNA]</scope>
</reference>
<evidence type="ECO:0000256" key="6">
    <source>
        <dbReference type="SAM" id="MobiDB-lite"/>
    </source>
</evidence>
<keyword evidence="3 7" id="KW-1133">Transmembrane helix</keyword>
<feature type="compositionally biased region" description="Gly residues" evidence="6">
    <location>
        <begin position="749"/>
        <end position="759"/>
    </location>
</feature>
<feature type="transmembrane region" description="Helical" evidence="7">
    <location>
        <begin position="1040"/>
        <end position="1062"/>
    </location>
</feature>
<feature type="compositionally biased region" description="Acidic residues" evidence="6">
    <location>
        <begin position="444"/>
        <end position="463"/>
    </location>
</feature>
<dbReference type="PANTHER" id="PTHR12680">
    <property type="entry name" value="PUTATIVE HOMEODOMAIN TRANSCRIPTION FACTOR PHTF"/>
    <property type="match status" value="1"/>
</dbReference>
<keyword evidence="10" id="KW-1185">Reference proteome</keyword>
<feature type="compositionally biased region" description="Basic and acidic residues" evidence="6">
    <location>
        <begin position="272"/>
        <end position="281"/>
    </location>
</feature>
<evidence type="ECO:0000256" key="4">
    <source>
        <dbReference type="ARBA" id="ARBA00023136"/>
    </source>
</evidence>
<keyword evidence="2 7" id="KW-0812">Transmembrane</keyword>
<feature type="region of interest" description="Disordered" evidence="6">
    <location>
        <begin position="317"/>
        <end position="360"/>
    </location>
</feature>
<dbReference type="GO" id="GO:0005783">
    <property type="term" value="C:endoplasmic reticulum"/>
    <property type="evidence" value="ECO:0007669"/>
    <property type="project" value="InterPro"/>
</dbReference>
<feature type="compositionally biased region" description="Basic and acidic residues" evidence="6">
    <location>
        <begin position="670"/>
        <end position="682"/>
    </location>
</feature>
<evidence type="ECO:0000256" key="2">
    <source>
        <dbReference type="ARBA" id="ARBA00022692"/>
    </source>
</evidence>
<feature type="transmembrane region" description="Helical" evidence="7">
    <location>
        <begin position="856"/>
        <end position="875"/>
    </location>
</feature>
<feature type="compositionally biased region" description="Basic and acidic residues" evidence="6">
    <location>
        <begin position="507"/>
        <end position="520"/>
    </location>
</feature>
<keyword evidence="9" id="KW-0238">DNA-binding</keyword>
<feature type="compositionally biased region" description="Low complexity" evidence="6">
    <location>
        <begin position="733"/>
        <end position="748"/>
    </location>
</feature>
<evidence type="ECO:0000256" key="3">
    <source>
        <dbReference type="ARBA" id="ARBA00022989"/>
    </source>
</evidence>
<dbReference type="InterPro" id="IPR039775">
    <property type="entry name" value="PHTF1/2"/>
</dbReference>
<feature type="compositionally biased region" description="Basic residues" evidence="6">
    <location>
        <begin position="720"/>
        <end position="732"/>
    </location>
</feature>
<dbReference type="eggNOG" id="ENOG502QQGQ">
    <property type="taxonomic scope" value="Eukaryota"/>
</dbReference>
<reference evidence="9" key="2">
    <citation type="submission" date="2015-11" db="EMBL/GenBank/DDBJ databases">
        <authorList>
            <person name="Zhang Y."/>
            <person name="Guo Z."/>
        </authorList>
    </citation>
    <scope>NUCLEOTIDE SEQUENCE</scope>
</reference>
<feature type="region of interest" description="Disordered" evidence="6">
    <location>
        <begin position="656"/>
        <end position="764"/>
    </location>
</feature>
<feature type="compositionally biased region" description="Acidic residues" evidence="6">
    <location>
        <begin position="343"/>
        <end position="353"/>
    </location>
</feature>
<name>A0A068YD98_ECHMU</name>
<accession>A0A068YD98</accession>
<keyword evidence="9" id="KW-0371">Homeobox</keyword>
<feature type="transmembrane region" description="Helical" evidence="7">
    <location>
        <begin position="1163"/>
        <end position="1186"/>
    </location>
</feature>
<protein>
    <submittedName>
        <fullName evidence="9">Homeodomain transcription factor 2</fullName>
    </submittedName>
</protein>
<gene>
    <name evidence="9" type="ORF">EmuJ_001046800</name>
</gene>
<evidence type="ECO:0000313" key="10">
    <source>
        <dbReference type="Proteomes" id="UP000017246"/>
    </source>
</evidence>
<organism evidence="9 10">
    <name type="scientific">Echinococcus multilocularis</name>
    <name type="common">Fox tapeworm</name>
    <dbReference type="NCBI Taxonomy" id="6211"/>
    <lineage>
        <taxon>Eukaryota</taxon>
        <taxon>Metazoa</taxon>
        <taxon>Spiralia</taxon>
        <taxon>Lophotrochozoa</taxon>
        <taxon>Platyhelminthes</taxon>
        <taxon>Cestoda</taxon>
        <taxon>Eucestoda</taxon>
        <taxon>Cyclophyllidea</taxon>
        <taxon>Taeniidae</taxon>
        <taxon>Echinococcus</taxon>
    </lineage>
</organism>
<feature type="transmembrane region" description="Helical" evidence="7">
    <location>
        <begin position="957"/>
        <end position="980"/>
    </location>
</feature>
<feature type="compositionally biased region" description="Acidic residues" evidence="6">
    <location>
        <begin position="521"/>
        <end position="537"/>
    </location>
</feature>
<evidence type="ECO:0000313" key="9">
    <source>
        <dbReference type="EMBL" id="CDS42753.1"/>
    </source>
</evidence>
<dbReference type="STRING" id="6211.A0A068YD98"/>
<dbReference type="PANTHER" id="PTHR12680:SF6">
    <property type="entry name" value="PROTEIN PHTF"/>
    <property type="match status" value="1"/>
</dbReference>
<evidence type="ECO:0000256" key="7">
    <source>
        <dbReference type="SAM" id="Phobius"/>
    </source>
</evidence>
<feature type="region of interest" description="Disordered" evidence="6">
    <location>
        <begin position="442"/>
        <end position="463"/>
    </location>
</feature>
<dbReference type="OrthoDB" id="10066656at2759"/>
<sequence length="1200" mass="133212">MPLEELISWFQSELVYYDASLWDKSIEQRILRELGTKSRKECSFSKDRVDLDLLNGTAYKSKSKHDWSAEIWRGIKTTAFASIYWDYWCRHTSPRMAACIIFHFILQLLQVVCFLFLDPRNTKVTAADVFMPLAVGLGLGILHAQITAYDPQHRTRTPSSRRVSGSVYLPNSVAVPESSSPPPPQSTVAVEITTVAAQTQSNVSNHAGATTQSCLSSETAASNHVTKDKPISLFSSGHIPVEINHLDDSPKASHHQPAVARGNEVTRPVNRQKAEKSHDSLTEGSEGGDGLPEDLTPAGYRRRALSLKLAPRNHGKLFCSGGGGSQTEAPHERKSSSGAGNDADVESDQEAYEGELQHSLRKRSASLSPDFCLTVSTTPVLVSPLEQKIKHFKEAKMRGVTDPEVFAGYQLKQLASGSGLVGQQSSPPSKWKTRLSRVYGATFGEDEGEGDEESGAEEAEFTDEHEDVVVLNDLNSNSNDDLVVSSVKLRNGDRIDVIPLASSNEDSLLKENQGEPRLPEEKEEEEDRRGEEDDPETNDTFTSRRRQRAKFLKLFFERASHHRHQQRGTQQVPRLLTGSIGLPEEAYEPSFADDVVAASESALHHHPLSLAPTIASKAPVSNTTVVATCRRNSSAAQKRAAAQAVRTKVVNLRKKNLSMDSVSHPASETEYERMNSDVRSEYDSSSGSEDEQSALREGAPRLSTSAQSPPPLDPDTAHPSGHHQHRHRHLRQQKLQQLHVRTSGLDDAVGGGGSSGGGATTTSVRPVDANLQANSAQDPDVGGDSGNDDDVGPFALWYLHTLQGFSDSSCVPLETVCCYVWEGKKVKKLNFTLLDIGWRIIQAVERQTVSMFYPKLSCIVAILLAVLPLLFHAWYQQSPSQTYPRFTHSSVAVGPLPVAEMTRVEAKASRNPLDTPGTLVVFLYQWVADFVTHLFFASSDGLVDKTSWLQVTSLDNVVISLGIWLRLNIYIVIFFLLSVAERSFQQRLLYAKHFFALTSSHRARRCRIPHLRLNKVAHVKCWLTLRSYLKKRGPQRSIECIITATFYLAFAFGLFFCARFLISNPSRRGGVFSSLAVWDILAYTAALSFFLLRFLTLGTKITKKFRNVSILITEQMNLSLCMNRKPHKKEELSTTNQVLKLAESLLKEVDGPYRICGWAVNPLIYNVFKLVLLSCFSAFISEILGFKLKLYKLKLNPANW</sequence>
<keyword evidence="4 7" id="KW-0472">Membrane</keyword>
<evidence type="ECO:0000256" key="1">
    <source>
        <dbReference type="ARBA" id="ARBA00004141"/>
    </source>
</evidence>
<feature type="region of interest" description="Disordered" evidence="6">
    <location>
        <begin position="505"/>
        <end position="544"/>
    </location>
</feature>
<dbReference type="GO" id="GO:0003677">
    <property type="term" value="F:DNA binding"/>
    <property type="evidence" value="ECO:0007669"/>
    <property type="project" value="UniProtKB-KW"/>
</dbReference>
<feature type="domain" description="PHTF1/2 N-terminal" evidence="8">
    <location>
        <begin position="3"/>
        <end position="148"/>
    </location>
</feature>
<evidence type="ECO:0000256" key="5">
    <source>
        <dbReference type="ARBA" id="ARBA00023180"/>
    </source>
</evidence>
<dbReference type="GO" id="GO:0016020">
    <property type="term" value="C:membrane"/>
    <property type="evidence" value="ECO:0007669"/>
    <property type="project" value="UniProtKB-SubCell"/>
</dbReference>
<dbReference type="AlphaFoldDB" id="A0A068YD98"/>
<evidence type="ECO:0000259" key="8">
    <source>
        <dbReference type="Pfam" id="PF12129"/>
    </source>
</evidence>
<comment type="subcellular location">
    <subcellularLocation>
        <location evidence="1">Membrane</location>
        <topology evidence="1">Multi-pass membrane protein</topology>
    </subcellularLocation>
</comment>
<dbReference type="EMBL" id="LN902842">
    <property type="protein sequence ID" value="CDS42753.1"/>
    <property type="molecule type" value="Genomic_DNA"/>
</dbReference>
<proteinExistence type="predicted"/>
<feature type="transmembrane region" description="Helical" evidence="7">
    <location>
        <begin position="1074"/>
        <end position="1096"/>
    </location>
</feature>
<dbReference type="Pfam" id="PF12129">
    <property type="entry name" value="PHTF1-2_N"/>
    <property type="match status" value="1"/>
</dbReference>
<dbReference type="InterPro" id="IPR021980">
    <property type="entry name" value="PHTF1/2_N"/>
</dbReference>
<dbReference type="Proteomes" id="UP000017246">
    <property type="component" value="Unassembled WGS sequence"/>
</dbReference>